<evidence type="ECO:0000313" key="2">
    <source>
        <dbReference type="EMBL" id="KAG2565013.1"/>
    </source>
</evidence>
<dbReference type="Proteomes" id="UP000823388">
    <property type="component" value="Chromosome 7N"/>
</dbReference>
<feature type="compositionally biased region" description="Low complexity" evidence="1">
    <location>
        <begin position="132"/>
        <end position="144"/>
    </location>
</feature>
<evidence type="ECO:0000313" key="3">
    <source>
        <dbReference type="Proteomes" id="UP000823388"/>
    </source>
</evidence>
<feature type="region of interest" description="Disordered" evidence="1">
    <location>
        <begin position="48"/>
        <end position="114"/>
    </location>
</feature>
<feature type="compositionally biased region" description="Basic and acidic residues" evidence="1">
    <location>
        <begin position="53"/>
        <end position="65"/>
    </location>
</feature>
<dbReference type="EMBL" id="CM029050">
    <property type="protein sequence ID" value="KAG2565013.1"/>
    <property type="molecule type" value="Genomic_DNA"/>
</dbReference>
<gene>
    <name evidence="2" type="ORF">PVAP13_7NG006613</name>
</gene>
<organism evidence="2 3">
    <name type="scientific">Panicum virgatum</name>
    <name type="common">Blackwell switchgrass</name>
    <dbReference type="NCBI Taxonomy" id="38727"/>
    <lineage>
        <taxon>Eukaryota</taxon>
        <taxon>Viridiplantae</taxon>
        <taxon>Streptophyta</taxon>
        <taxon>Embryophyta</taxon>
        <taxon>Tracheophyta</taxon>
        <taxon>Spermatophyta</taxon>
        <taxon>Magnoliopsida</taxon>
        <taxon>Liliopsida</taxon>
        <taxon>Poales</taxon>
        <taxon>Poaceae</taxon>
        <taxon>PACMAD clade</taxon>
        <taxon>Panicoideae</taxon>
        <taxon>Panicodae</taxon>
        <taxon>Paniceae</taxon>
        <taxon>Panicinae</taxon>
        <taxon>Panicum</taxon>
        <taxon>Panicum sect. Hiantes</taxon>
    </lineage>
</organism>
<keyword evidence="3" id="KW-1185">Reference proteome</keyword>
<comment type="caution">
    <text evidence="2">The sequence shown here is derived from an EMBL/GenBank/DDBJ whole genome shotgun (WGS) entry which is preliminary data.</text>
</comment>
<accession>A0A8T0PSN2</accession>
<protein>
    <submittedName>
        <fullName evidence="2">Uncharacterized protein</fullName>
    </submittedName>
</protein>
<feature type="compositionally biased region" description="Acidic residues" evidence="1">
    <location>
        <begin position="101"/>
        <end position="114"/>
    </location>
</feature>
<sequence length="226" mass="24779">MKRHHYGYEYTGSDDNSRFTKEEISTDAVMERLGKIFRNMPSGVPAAAIPEYSAERPPKQEDVDRFYSMPPLPEYGEGGMSLERRASVPHQAPDVETSSDTQEDTAEDLASDEDYVTLAQRIEVKTRHGYTAAAGAGSSKRSAAPLADAIQPPPKQRRTVMKRCVRKVVATPRPSDEETSGIEQDPPAVQDQAPEIHDVVEIESSNDAVPMGIPLGTERVVEPSVA</sequence>
<feature type="region of interest" description="Disordered" evidence="1">
    <location>
        <begin position="129"/>
        <end position="226"/>
    </location>
</feature>
<dbReference type="AlphaFoldDB" id="A0A8T0PSN2"/>
<name>A0A8T0PSN2_PANVG</name>
<evidence type="ECO:0000256" key="1">
    <source>
        <dbReference type="SAM" id="MobiDB-lite"/>
    </source>
</evidence>
<reference evidence="2 3" key="1">
    <citation type="submission" date="2020-05" db="EMBL/GenBank/DDBJ databases">
        <title>WGS assembly of Panicum virgatum.</title>
        <authorList>
            <person name="Lovell J.T."/>
            <person name="Jenkins J."/>
            <person name="Shu S."/>
            <person name="Juenger T.E."/>
            <person name="Schmutz J."/>
        </authorList>
    </citation>
    <scope>NUCLEOTIDE SEQUENCE [LARGE SCALE GENOMIC DNA]</scope>
    <source>
        <strain evidence="3">cv. AP13</strain>
    </source>
</reference>
<feature type="compositionally biased region" description="Basic residues" evidence="1">
    <location>
        <begin position="155"/>
        <end position="166"/>
    </location>
</feature>
<proteinExistence type="predicted"/>